<evidence type="ECO:0008006" key="3">
    <source>
        <dbReference type="Google" id="ProtNLM"/>
    </source>
</evidence>
<keyword evidence="2" id="KW-1185">Reference proteome</keyword>
<dbReference type="Proteomes" id="UP000191905">
    <property type="component" value="Unassembled WGS sequence"/>
</dbReference>
<dbReference type="Gene3D" id="3.40.1350.10">
    <property type="match status" value="1"/>
</dbReference>
<sequence>MKVLDDFDFTPRRIEANEELDAVAWAENNGWVVRKIQYVGRRSCPDRLFAGYGQLFLIEMKKPKTSTKKGELSEGQRVEFERFAAVGVTVHVFYSAAETIEFLKSRMV</sequence>
<accession>A0A1V8RPL4</accession>
<gene>
    <name evidence="1" type="ORF">BFN67_04655</name>
</gene>
<dbReference type="STRING" id="1873176.BFN67_04655"/>
<comment type="caution">
    <text evidence="1">The sequence shown here is derived from an EMBL/GenBank/DDBJ whole genome shotgun (WGS) entry which is preliminary data.</text>
</comment>
<organism evidence="1 2">
    <name type="scientific">Manganibacter manganicus</name>
    <dbReference type="NCBI Taxonomy" id="1873176"/>
    <lineage>
        <taxon>Bacteria</taxon>
        <taxon>Pseudomonadati</taxon>
        <taxon>Pseudomonadota</taxon>
        <taxon>Alphaproteobacteria</taxon>
        <taxon>Hyphomicrobiales</taxon>
        <taxon>Phyllobacteriaceae</taxon>
        <taxon>Manganibacter</taxon>
    </lineage>
</organism>
<dbReference type="EMBL" id="MDET01000023">
    <property type="protein sequence ID" value="OQM74909.1"/>
    <property type="molecule type" value="Genomic_DNA"/>
</dbReference>
<dbReference type="InterPro" id="IPR011856">
    <property type="entry name" value="tRNA_endonuc-like_dom_sf"/>
</dbReference>
<dbReference type="AlphaFoldDB" id="A0A1V8RPL4"/>
<dbReference type="OrthoDB" id="8456559at2"/>
<dbReference type="RefSeq" id="WP_080920446.1">
    <property type="nucleotide sequence ID" value="NZ_MDET01000023.1"/>
</dbReference>
<name>A0A1V8RPL4_9HYPH</name>
<proteinExistence type="predicted"/>
<reference evidence="1 2" key="1">
    <citation type="journal article" date="2016" name="Int. J. Syst. Evol. Microbiol.">
        <title>Pseudaminobacter manganicus sp. nov., isolated from sludge of a manganese mine.</title>
        <authorList>
            <person name="Li J."/>
            <person name="Huang J."/>
            <person name="Liao S."/>
            <person name="Wang G."/>
        </authorList>
    </citation>
    <scope>NUCLEOTIDE SEQUENCE [LARGE SCALE GENOMIC DNA]</scope>
    <source>
        <strain evidence="1 2">JH-7</strain>
    </source>
</reference>
<dbReference type="GO" id="GO:0003676">
    <property type="term" value="F:nucleic acid binding"/>
    <property type="evidence" value="ECO:0007669"/>
    <property type="project" value="InterPro"/>
</dbReference>
<evidence type="ECO:0000313" key="2">
    <source>
        <dbReference type="Proteomes" id="UP000191905"/>
    </source>
</evidence>
<protein>
    <recommendedName>
        <fullName evidence="3">VRR-NUC domain-containing protein</fullName>
    </recommendedName>
</protein>
<evidence type="ECO:0000313" key="1">
    <source>
        <dbReference type="EMBL" id="OQM74909.1"/>
    </source>
</evidence>